<proteinExistence type="predicted"/>
<comment type="caution">
    <text evidence="1">The sequence shown here is derived from an EMBL/GenBank/DDBJ whole genome shotgun (WGS) entry which is preliminary data.</text>
</comment>
<protein>
    <submittedName>
        <fullName evidence="1">Uncharacterized protein</fullName>
    </submittedName>
</protein>
<reference evidence="1" key="2">
    <citation type="submission" date="2023-06" db="EMBL/GenBank/DDBJ databases">
        <authorList>
            <consortium name="Lawrence Berkeley National Laboratory"/>
            <person name="Haridas S."/>
            <person name="Hensen N."/>
            <person name="Bonometti L."/>
            <person name="Westerberg I."/>
            <person name="Brannstrom I.O."/>
            <person name="Guillou S."/>
            <person name="Cros-Aarteil S."/>
            <person name="Calhoun S."/>
            <person name="Kuo A."/>
            <person name="Mondo S."/>
            <person name="Pangilinan J."/>
            <person name="Riley R."/>
            <person name="Labutti K."/>
            <person name="Andreopoulos B."/>
            <person name="Lipzen A."/>
            <person name="Chen C."/>
            <person name="Yanf M."/>
            <person name="Daum C."/>
            <person name="Ng V."/>
            <person name="Clum A."/>
            <person name="Steindorff A."/>
            <person name="Ohm R."/>
            <person name="Martin F."/>
            <person name="Silar P."/>
            <person name="Natvig D."/>
            <person name="Lalanne C."/>
            <person name="Gautier V."/>
            <person name="Ament-Velasquez S.L."/>
            <person name="Kruys A."/>
            <person name="Hutchinson M.I."/>
            <person name="Powell A.J."/>
            <person name="Barry K."/>
            <person name="Miller A.N."/>
            <person name="Grigoriev I.V."/>
            <person name="Debuchy R."/>
            <person name="Gladieux P."/>
            <person name="Thoren M.H."/>
            <person name="Johannesson H."/>
        </authorList>
    </citation>
    <scope>NUCLEOTIDE SEQUENCE</scope>
    <source>
        <strain evidence="1">CBS 958.72</strain>
    </source>
</reference>
<reference evidence="1" key="1">
    <citation type="journal article" date="2023" name="Mol. Phylogenet. Evol.">
        <title>Genome-scale phylogeny and comparative genomics of the fungal order Sordariales.</title>
        <authorList>
            <person name="Hensen N."/>
            <person name="Bonometti L."/>
            <person name="Westerberg I."/>
            <person name="Brannstrom I.O."/>
            <person name="Guillou S."/>
            <person name="Cros-Aarteil S."/>
            <person name="Calhoun S."/>
            <person name="Haridas S."/>
            <person name="Kuo A."/>
            <person name="Mondo S."/>
            <person name="Pangilinan J."/>
            <person name="Riley R."/>
            <person name="LaButti K."/>
            <person name="Andreopoulos B."/>
            <person name="Lipzen A."/>
            <person name="Chen C."/>
            <person name="Yan M."/>
            <person name="Daum C."/>
            <person name="Ng V."/>
            <person name="Clum A."/>
            <person name="Steindorff A."/>
            <person name="Ohm R.A."/>
            <person name="Martin F."/>
            <person name="Silar P."/>
            <person name="Natvig D.O."/>
            <person name="Lalanne C."/>
            <person name="Gautier V."/>
            <person name="Ament-Velasquez S.L."/>
            <person name="Kruys A."/>
            <person name="Hutchinson M.I."/>
            <person name="Powell A.J."/>
            <person name="Barry K."/>
            <person name="Miller A.N."/>
            <person name="Grigoriev I.V."/>
            <person name="Debuchy R."/>
            <person name="Gladieux P."/>
            <person name="Hiltunen Thoren M."/>
            <person name="Johannesson H."/>
        </authorList>
    </citation>
    <scope>NUCLEOTIDE SEQUENCE</scope>
    <source>
        <strain evidence="1">CBS 958.72</strain>
    </source>
</reference>
<dbReference type="AlphaFoldDB" id="A0AAE0NF20"/>
<name>A0AAE0NF20_9PEZI</name>
<dbReference type="Proteomes" id="UP001287356">
    <property type="component" value="Unassembled WGS sequence"/>
</dbReference>
<evidence type="ECO:0000313" key="1">
    <source>
        <dbReference type="EMBL" id="KAK3380297.1"/>
    </source>
</evidence>
<dbReference type="EMBL" id="JAULSN010000002">
    <property type="protein sequence ID" value="KAK3380297.1"/>
    <property type="molecule type" value="Genomic_DNA"/>
</dbReference>
<keyword evidence="2" id="KW-1185">Reference proteome</keyword>
<organism evidence="1 2">
    <name type="scientific">Lasiosphaeria ovina</name>
    <dbReference type="NCBI Taxonomy" id="92902"/>
    <lineage>
        <taxon>Eukaryota</taxon>
        <taxon>Fungi</taxon>
        <taxon>Dikarya</taxon>
        <taxon>Ascomycota</taxon>
        <taxon>Pezizomycotina</taxon>
        <taxon>Sordariomycetes</taxon>
        <taxon>Sordariomycetidae</taxon>
        <taxon>Sordariales</taxon>
        <taxon>Lasiosphaeriaceae</taxon>
        <taxon>Lasiosphaeria</taxon>
    </lineage>
</organism>
<sequence length="100" mass="10784">MVAVPQVRYLQFALLALSLRITSLLALLQSFVCGANTVNGHLALSLPLLSASIALLCLPTKTGASGHPQRDDMKLSTTINGISAQSRRLPIRYHTLPKTF</sequence>
<evidence type="ECO:0000313" key="2">
    <source>
        <dbReference type="Proteomes" id="UP001287356"/>
    </source>
</evidence>
<gene>
    <name evidence="1" type="ORF">B0T24DRAFT_189197</name>
</gene>
<accession>A0AAE0NF20</accession>